<protein>
    <submittedName>
        <fullName evidence="1">Uncharacterized protein</fullName>
    </submittedName>
</protein>
<proteinExistence type="predicted"/>
<dbReference type="EMBL" id="PHQY01000612">
    <property type="protein sequence ID" value="PJO43392.1"/>
    <property type="molecule type" value="Genomic_DNA"/>
</dbReference>
<organism evidence="1 2">
    <name type="scientific">Lysinibacillus xylanilyticus</name>
    <dbReference type="NCBI Taxonomy" id="582475"/>
    <lineage>
        <taxon>Bacteria</taxon>
        <taxon>Bacillati</taxon>
        <taxon>Bacillota</taxon>
        <taxon>Bacilli</taxon>
        <taxon>Bacillales</taxon>
        <taxon>Bacillaceae</taxon>
        <taxon>Lysinibacillus</taxon>
    </lineage>
</organism>
<evidence type="ECO:0000313" key="1">
    <source>
        <dbReference type="EMBL" id="PJO43392.1"/>
    </source>
</evidence>
<comment type="caution">
    <text evidence="1">The sequence shown here is derived from an EMBL/GenBank/DDBJ whole genome shotgun (WGS) entry which is preliminary data.</text>
</comment>
<name>A0A2M9Q5Z2_9BACI</name>
<accession>A0A2M9Q5Z2</accession>
<dbReference type="Proteomes" id="UP000232101">
    <property type="component" value="Unassembled WGS sequence"/>
</dbReference>
<dbReference type="AlphaFoldDB" id="A0A2M9Q5Z2"/>
<gene>
    <name evidence="1" type="ORF">CWD94_12635</name>
</gene>
<evidence type="ECO:0000313" key="2">
    <source>
        <dbReference type="Proteomes" id="UP000232101"/>
    </source>
</evidence>
<sequence length="155" mass="17951">MYPNTTVLNGFESIVSFPSYTVVIQMNKGNYGFELLTNYDFIAWSKEAALRIAGTLLNELISFIEVSYDFNRKELDIQIKDNKYFDTVSLRNFEIYDDSPVDITNCYSTANVNPNCYSSVSKEQFYEYLETSHKNNEISHNLKFEAFSYGITLIN</sequence>
<dbReference type="RefSeq" id="WP_100543357.1">
    <property type="nucleotide sequence ID" value="NZ_PHQY01000612.1"/>
</dbReference>
<reference evidence="1 2" key="1">
    <citation type="submission" date="2017-11" db="EMBL/GenBank/DDBJ databases">
        <title>Bacterial isolate from king chilli rhizosphere.</title>
        <authorList>
            <person name="Takhelmayum P."/>
            <person name="Sarangthem I."/>
        </authorList>
    </citation>
    <scope>NUCLEOTIDE SEQUENCE [LARGE SCALE GENOMIC DNA]</scope>
    <source>
        <strain evidence="2">t26</strain>
    </source>
</reference>